<evidence type="ECO:0000313" key="3">
    <source>
        <dbReference type="Proteomes" id="UP001234495"/>
    </source>
</evidence>
<reference evidence="2 3" key="1">
    <citation type="submission" date="2023-07" db="EMBL/GenBank/DDBJ databases">
        <title>Genomic Encyclopedia of Type Strains, Phase IV (KMG-IV): sequencing the most valuable type-strain genomes for metagenomic binning, comparative biology and taxonomic classification.</title>
        <authorList>
            <person name="Goeker M."/>
        </authorList>
    </citation>
    <scope>NUCLEOTIDE SEQUENCE [LARGE SCALE GENOMIC DNA]</scope>
    <source>
        <strain evidence="2 3">DSM 29005</strain>
    </source>
</reference>
<sequence length="89" mass="9926">MKKLFLISILLVLLFACGNSSIDEANANDIALKYVQEGSNDSWYVSQTKSKGDNWLIHTKILGNNCIEKYIYIHKKSGSISDVRGGNEC</sequence>
<gene>
    <name evidence="2" type="ORF">J2S19_003132</name>
</gene>
<proteinExistence type="predicted"/>
<name>A0ABT9ZJ64_9BACI</name>
<comment type="caution">
    <text evidence="2">The sequence shown here is derived from an EMBL/GenBank/DDBJ whole genome shotgun (WGS) entry which is preliminary data.</text>
</comment>
<dbReference type="EMBL" id="JAUSUD010000015">
    <property type="protein sequence ID" value="MDQ0231847.1"/>
    <property type="molecule type" value="Genomic_DNA"/>
</dbReference>
<feature type="chain" id="PRO_5045055622" description="Lipoprotein" evidence="1">
    <location>
        <begin position="26"/>
        <end position="89"/>
    </location>
</feature>
<keyword evidence="3" id="KW-1185">Reference proteome</keyword>
<dbReference type="PROSITE" id="PS51257">
    <property type="entry name" value="PROKAR_LIPOPROTEIN"/>
    <property type="match status" value="1"/>
</dbReference>
<accession>A0ABT9ZJ64</accession>
<feature type="signal peptide" evidence="1">
    <location>
        <begin position="1"/>
        <end position="25"/>
    </location>
</feature>
<organism evidence="2 3">
    <name type="scientific">Metabacillus malikii</name>
    <dbReference type="NCBI Taxonomy" id="1504265"/>
    <lineage>
        <taxon>Bacteria</taxon>
        <taxon>Bacillati</taxon>
        <taxon>Bacillota</taxon>
        <taxon>Bacilli</taxon>
        <taxon>Bacillales</taxon>
        <taxon>Bacillaceae</taxon>
        <taxon>Metabacillus</taxon>
    </lineage>
</organism>
<evidence type="ECO:0008006" key="4">
    <source>
        <dbReference type="Google" id="ProtNLM"/>
    </source>
</evidence>
<dbReference type="Proteomes" id="UP001234495">
    <property type="component" value="Unassembled WGS sequence"/>
</dbReference>
<evidence type="ECO:0000313" key="2">
    <source>
        <dbReference type="EMBL" id="MDQ0231847.1"/>
    </source>
</evidence>
<protein>
    <recommendedName>
        <fullName evidence="4">Lipoprotein</fullName>
    </recommendedName>
</protein>
<keyword evidence="1" id="KW-0732">Signal</keyword>
<evidence type="ECO:0000256" key="1">
    <source>
        <dbReference type="SAM" id="SignalP"/>
    </source>
</evidence>